<evidence type="ECO:0000313" key="2">
    <source>
        <dbReference type="Proteomes" id="UP000663760"/>
    </source>
</evidence>
<proteinExistence type="predicted"/>
<evidence type="ECO:0000313" key="1">
    <source>
        <dbReference type="EMBL" id="CAA7400000.1"/>
    </source>
</evidence>
<reference evidence="1" key="1">
    <citation type="submission" date="2020-02" db="EMBL/GenBank/DDBJ databases">
        <authorList>
            <person name="Scholz U."/>
            <person name="Mascher M."/>
            <person name="Fiebig A."/>
        </authorList>
    </citation>
    <scope>NUCLEOTIDE SEQUENCE</scope>
</reference>
<protein>
    <submittedName>
        <fullName evidence="1">Uncharacterized protein</fullName>
    </submittedName>
</protein>
<gene>
    <name evidence="1" type="ORF">SI8410_07010670</name>
</gene>
<sequence>MDFCDIASFC</sequence>
<dbReference type="EMBL" id="LR746270">
    <property type="protein sequence ID" value="CAA7400000.1"/>
    <property type="molecule type" value="Genomic_DNA"/>
</dbReference>
<accession>A0A7I8KQC4</accession>
<keyword evidence="2" id="KW-1185">Reference proteome</keyword>
<dbReference type="Proteomes" id="UP000663760">
    <property type="component" value="Chromosome 7"/>
</dbReference>
<name>A0A7I8KQC4_SPIIN</name>
<organism evidence="1 2">
    <name type="scientific">Spirodela intermedia</name>
    <name type="common">Intermediate duckweed</name>
    <dbReference type="NCBI Taxonomy" id="51605"/>
    <lineage>
        <taxon>Eukaryota</taxon>
        <taxon>Viridiplantae</taxon>
        <taxon>Streptophyta</taxon>
        <taxon>Embryophyta</taxon>
        <taxon>Tracheophyta</taxon>
        <taxon>Spermatophyta</taxon>
        <taxon>Magnoliopsida</taxon>
        <taxon>Liliopsida</taxon>
        <taxon>Araceae</taxon>
        <taxon>Lemnoideae</taxon>
        <taxon>Spirodela</taxon>
    </lineage>
</organism>